<dbReference type="PRINTS" id="PR00335">
    <property type="entry name" value="KUPTAKETRKA"/>
</dbReference>
<reference evidence="9" key="1">
    <citation type="submission" date="2024-05" db="EMBL/GenBank/DDBJ databases">
        <authorList>
            <person name="Kim S."/>
            <person name="Heo J."/>
            <person name="Choi H."/>
            <person name="Choi Y."/>
            <person name="Kwon S.-W."/>
            <person name="Kim Y."/>
        </authorList>
    </citation>
    <scope>NUCLEOTIDE SEQUENCE</scope>
    <source>
        <strain evidence="9">KACC 23698</strain>
    </source>
</reference>
<dbReference type="PROSITE" id="PS51201">
    <property type="entry name" value="RCK_N"/>
    <property type="match status" value="2"/>
</dbReference>
<keyword evidence="5" id="KW-0520">NAD</keyword>
<dbReference type="SUPFAM" id="SSF116726">
    <property type="entry name" value="TrkA C-terminal domain-like"/>
    <property type="match status" value="2"/>
</dbReference>
<evidence type="ECO:0000256" key="1">
    <source>
        <dbReference type="ARBA" id="ARBA00017378"/>
    </source>
</evidence>
<dbReference type="InterPro" id="IPR003148">
    <property type="entry name" value="RCK_N"/>
</dbReference>
<evidence type="ECO:0000256" key="6">
    <source>
        <dbReference type="ARBA" id="ARBA00023065"/>
    </source>
</evidence>
<name>A0AAU7JLF8_9HYPH</name>
<dbReference type="Gene3D" id="3.40.50.720">
    <property type="entry name" value="NAD(P)-binding Rossmann-like Domain"/>
    <property type="match status" value="2"/>
</dbReference>
<dbReference type="GO" id="GO:0015079">
    <property type="term" value="F:potassium ion transmembrane transporter activity"/>
    <property type="evidence" value="ECO:0007669"/>
    <property type="project" value="InterPro"/>
</dbReference>
<dbReference type="Gene3D" id="3.30.70.1450">
    <property type="entry name" value="Regulator of K+ conductance, C-terminal domain"/>
    <property type="match status" value="2"/>
</dbReference>
<dbReference type="PANTHER" id="PTHR43833:SF5">
    <property type="entry name" value="TRK SYSTEM POTASSIUM UPTAKE PROTEIN TRKA"/>
    <property type="match status" value="1"/>
</dbReference>
<keyword evidence="2" id="KW-0813">Transport</keyword>
<dbReference type="SUPFAM" id="SSF51735">
    <property type="entry name" value="NAD(P)-binding Rossmann-fold domains"/>
    <property type="match status" value="2"/>
</dbReference>
<dbReference type="InterPro" id="IPR036291">
    <property type="entry name" value="NAD(P)-bd_dom_sf"/>
</dbReference>
<evidence type="ECO:0000259" key="7">
    <source>
        <dbReference type="PROSITE" id="PS51201"/>
    </source>
</evidence>
<sequence length="458" mass="50012">MKVVICGAGQVGFGIAERLANERNDVAVVDRDERLLQAMSDQLDVRTVLGHGSHPDVLARAGLAQADMLIAVTHVDEVNMVACQLAHSLFNVPSKVARVRAQAYLAPEYASLYSRDSLPIDVVISPEIEVGETVLRRLGMRGAVEAVPFADGEVMFLGVPCEDQCPILETPLRQLTGLFPDLKSVVVGVQRGADLLVPTGEDRLHAGDIAFVCAPKDQVGRTLALFGRENMPPRRIVIAGGGQIGLYVAQELERRTPAMSVTLIESSRDRAQQIAQSLKHAIVLHGSALDQGILREADIANADLMIALTNDDQVNVLSSVMAKRLGAQQNLCLVNNRSYPQFVRGLGIDAYLDPRAITISRILQHVRRGRIRNVHALLEGAAEVIETEALDSSPLIGRPLRELRELRGVRIGAIIRNGKVLFPAGDQLIVPNDRVVLFALRSTEKQIEQLFRVSLEFF</sequence>
<dbReference type="PANTHER" id="PTHR43833">
    <property type="entry name" value="POTASSIUM CHANNEL PROTEIN 2-RELATED-RELATED"/>
    <property type="match status" value="1"/>
</dbReference>
<dbReference type="InterPro" id="IPR050721">
    <property type="entry name" value="Trk_Ktr_HKT_K-transport"/>
</dbReference>
<proteinExistence type="predicted"/>
<dbReference type="EMBL" id="CP157484">
    <property type="protein sequence ID" value="XBO41248.1"/>
    <property type="molecule type" value="Genomic_DNA"/>
</dbReference>
<dbReference type="RefSeq" id="WP_406858097.1">
    <property type="nucleotide sequence ID" value="NZ_CP157484.1"/>
</dbReference>
<dbReference type="Pfam" id="PF02254">
    <property type="entry name" value="TrkA_N"/>
    <property type="match status" value="2"/>
</dbReference>
<keyword evidence="3" id="KW-0633">Potassium transport</keyword>
<evidence type="ECO:0000256" key="5">
    <source>
        <dbReference type="ARBA" id="ARBA00023027"/>
    </source>
</evidence>
<evidence type="ECO:0000259" key="8">
    <source>
        <dbReference type="PROSITE" id="PS51202"/>
    </source>
</evidence>
<dbReference type="InterPro" id="IPR006036">
    <property type="entry name" value="K_uptake_TrkA"/>
</dbReference>
<keyword evidence="4" id="KW-0630">Potassium</keyword>
<evidence type="ECO:0000313" key="9">
    <source>
        <dbReference type="EMBL" id="XBO41248.1"/>
    </source>
</evidence>
<protein>
    <recommendedName>
        <fullName evidence="1">Trk system potassium uptake protein TrkA</fullName>
    </recommendedName>
</protein>
<dbReference type="PROSITE" id="PS51202">
    <property type="entry name" value="RCK_C"/>
    <property type="match status" value="2"/>
</dbReference>
<dbReference type="NCBIfam" id="NF007032">
    <property type="entry name" value="PRK09496.1-4"/>
    <property type="match status" value="1"/>
</dbReference>
<organism evidence="9">
    <name type="scientific">Alsobacter sp. KACC 23698</name>
    <dbReference type="NCBI Taxonomy" id="3149229"/>
    <lineage>
        <taxon>Bacteria</taxon>
        <taxon>Pseudomonadati</taxon>
        <taxon>Pseudomonadota</taxon>
        <taxon>Alphaproteobacteria</taxon>
        <taxon>Hyphomicrobiales</taxon>
        <taxon>Alsobacteraceae</taxon>
        <taxon>Alsobacter</taxon>
    </lineage>
</organism>
<dbReference type="NCBIfam" id="NF007031">
    <property type="entry name" value="PRK09496.1-2"/>
    <property type="match status" value="1"/>
</dbReference>
<accession>A0AAU7JLF8</accession>
<feature type="domain" description="RCK N-terminal" evidence="7">
    <location>
        <begin position="233"/>
        <end position="352"/>
    </location>
</feature>
<keyword evidence="6" id="KW-0406">Ion transport</keyword>
<feature type="domain" description="RCK C-terminal" evidence="8">
    <location>
        <begin position="144"/>
        <end position="228"/>
    </location>
</feature>
<evidence type="ECO:0000256" key="4">
    <source>
        <dbReference type="ARBA" id="ARBA00022958"/>
    </source>
</evidence>
<dbReference type="Pfam" id="PF02080">
    <property type="entry name" value="TrkA_C"/>
    <property type="match status" value="2"/>
</dbReference>
<dbReference type="GO" id="GO:0005886">
    <property type="term" value="C:plasma membrane"/>
    <property type="evidence" value="ECO:0007669"/>
    <property type="project" value="InterPro"/>
</dbReference>
<feature type="domain" description="RCK N-terminal" evidence="7">
    <location>
        <begin position="1"/>
        <end position="124"/>
    </location>
</feature>
<gene>
    <name evidence="9" type="primary">trkA</name>
    <name evidence="9" type="ORF">ABEG18_10965</name>
</gene>
<dbReference type="NCBIfam" id="NF007030">
    <property type="entry name" value="PRK09496.1-1"/>
    <property type="match status" value="1"/>
</dbReference>
<dbReference type="InterPro" id="IPR036721">
    <property type="entry name" value="RCK_C_sf"/>
</dbReference>
<dbReference type="InterPro" id="IPR006037">
    <property type="entry name" value="RCK_C"/>
</dbReference>
<evidence type="ECO:0000256" key="3">
    <source>
        <dbReference type="ARBA" id="ARBA00022538"/>
    </source>
</evidence>
<evidence type="ECO:0000256" key="2">
    <source>
        <dbReference type="ARBA" id="ARBA00022448"/>
    </source>
</evidence>
<feature type="domain" description="RCK C-terminal" evidence="8">
    <location>
        <begin position="372"/>
        <end position="453"/>
    </location>
</feature>
<dbReference type="AlphaFoldDB" id="A0AAU7JLF8"/>
<dbReference type="NCBIfam" id="NF007039">
    <property type="entry name" value="PRK09496.3-2"/>
    <property type="match status" value="1"/>
</dbReference>